<dbReference type="Proteomes" id="UP000250079">
    <property type="component" value="Chromosome"/>
</dbReference>
<keyword evidence="2" id="KW-1185">Reference proteome</keyword>
<sequence length="183" mass="20408">MSAAQRPEERFPDDVIVLLHNANITVSCVPIQLDDGNWQAAIFFVLPADAPCLTHGRLLGGPYTVEFDADLHEHEKGTLIEIGIEIITPIEPSRGTLLFITGHSPSHFETLQLISQQDELPLFIGDEYCRVLYKQRIPVSEAMQKGFRQLLDEAVGRDAIIRMTGHYDPDLVFSDVVASLQLS</sequence>
<reference evidence="1 2" key="1">
    <citation type="submission" date="2016-12" db="EMBL/GenBank/DDBJ databases">
        <authorList>
            <person name="Song W.-J."/>
            <person name="Kurnit D.M."/>
        </authorList>
    </citation>
    <scope>NUCLEOTIDE SEQUENCE [LARGE SCALE GENOMIC DNA]</scope>
    <source>
        <strain evidence="1 2">IMCC3135</strain>
    </source>
</reference>
<evidence type="ECO:0000313" key="1">
    <source>
        <dbReference type="EMBL" id="ASJ75110.1"/>
    </source>
</evidence>
<organism evidence="1 2">
    <name type="scientific">Granulosicoccus antarcticus IMCC3135</name>
    <dbReference type="NCBI Taxonomy" id="1192854"/>
    <lineage>
        <taxon>Bacteria</taxon>
        <taxon>Pseudomonadati</taxon>
        <taxon>Pseudomonadota</taxon>
        <taxon>Gammaproteobacteria</taxon>
        <taxon>Chromatiales</taxon>
        <taxon>Granulosicoccaceae</taxon>
        <taxon>Granulosicoccus</taxon>
    </lineage>
</organism>
<accession>A0A2Z2P1I7</accession>
<dbReference type="KEGG" id="gai:IMCC3135_25235"/>
<dbReference type="PROSITE" id="PS51257">
    <property type="entry name" value="PROKAR_LIPOPROTEIN"/>
    <property type="match status" value="1"/>
</dbReference>
<dbReference type="RefSeq" id="WP_088920062.1">
    <property type="nucleotide sequence ID" value="NZ_CP018632.1"/>
</dbReference>
<evidence type="ECO:0000313" key="2">
    <source>
        <dbReference type="Proteomes" id="UP000250079"/>
    </source>
</evidence>
<gene>
    <name evidence="1" type="ORF">IMCC3135_25235</name>
</gene>
<dbReference type="AlphaFoldDB" id="A0A2Z2P1I7"/>
<name>A0A2Z2P1I7_9GAMM</name>
<dbReference type="EMBL" id="CP018632">
    <property type="protein sequence ID" value="ASJ75110.1"/>
    <property type="molecule type" value="Genomic_DNA"/>
</dbReference>
<protein>
    <submittedName>
        <fullName evidence="1">Uncharacterized protein</fullName>
    </submittedName>
</protein>
<proteinExistence type="predicted"/>